<name>A0A6A4NJU0_LUPAL</name>
<dbReference type="EMBL" id="WOCE01000023">
    <property type="protein sequence ID" value="KAE9587804.1"/>
    <property type="molecule type" value="Genomic_DNA"/>
</dbReference>
<feature type="transmembrane region" description="Helical" evidence="4">
    <location>
        <begin position="12"/>
        <end position="35"/>
    </location>
</feature>
<keyword evidence="4" id="KW-0472">Membrane</keyword>
<comment type="similarity">
    <text evidence="1">Belongs to the plant acyltransferase family.</text>
</comment>
<evidence type="ECO:0000256" key="1">
    <source>
        <dbReference type="ARBA" id="ARBA00009861"/>
    </source>
</evidence>
<evidence type="ECO:0000256" key="2">
    <source>
        <dbReference type="ARBA" id="ARBA00022679"/>
    </source>
</evidence>
<proteinExistence type="inferred from homology"/>
<evidence type="ECO:0000256" key="3">
    <source>
        <dbReference type="ARBA" id="ARBA00023315"/>
    </source>
</evidence>
<accession>A0A6A4NJU0</accession>
<sequence length="491" mass="55945">MLFICHLCFQHYSIIYASLFLTLGLPTSIYSLLYISINITCKHQNHTTQTPLQYCNKMKNIELDIISKEIIKPSSPTPNNLSHYQLSFLDQVSPMVYNPLVLFYSSNGSPKFNTSTISNNLKKSLSHVLTYYYPLGGRINGRDFIDCNDEGIPYIETKVKCKVIDVINNPMPRELNHLVPFQLDDVNDVIFGVQFNVFECGGVAIGACLSHQIGDALSFFTFLNTWANIANGSKQDVLPNPHLISAKLFPPQNASGFDPRCGIIKENIICKRFVFNASVIEELRAKYSDETLNEKPPTRVEALSAFIWNRYVAVTSEQYESDEKKKVHVIVHAVNLRQKMEPSLPSNSFGNYYRFSMTIIPSFNNNGDEYHGFVKQVREEIKKIDKDYIRKITYGNEHLEFLKNSSNRVLVKRELVSFQFTSLCKFPLYDADFGLGKPTWVGSPSLTFKNLVVFVDTKNGCGIEAYIHLMVEDMAKFEVDKELVQCLEKST</sequence>
<keyword evidence="3" id="KW-0012">Acyltransferase</keyword>
<evidence type="ECO:0000313" key="6">
    <source>
        <dbReference type="Proteomes" id="UP000447434"/>
    </source>
</evidence>
<keyword evidence="4" id="KW-0812">Transmembrane</keyword>
<organism evidence="5 6">
    <name type="scientific">Lupinus albus</name>
    <name type="common">White lupine</name>
    <name type="synonym">Lupinus termis</name>
    <dbReference type="NCBI Taxonomy" id="3870"/>
    <lineage>
        <taxon>Eukaryota</taxon>
        <taxon>Viridiplantae</taxon>
        <taxon>Streptophyta</taxon>
        <taxon>Embryophyta</taxon>
        <taxon>Tracheophyta</taxon>
        <taxon>Spermatophyta</taxon>
        <taxon>Magnoliopsida</taxon>
        <taxon>eudicotyledons</taxon>
        <taxon>Gunneridae</taxon>
        <taxon>Pentapetalae</taxon>
        <taxon>rosids</taxon>
        <taxon>fabids</taxon>
        <taxon>Fabales</taxon>
        <taxon>Fabaceae</taxon>
        <taxon>Papilionoideae</taxon>
        <taxon>50 kb inversion clade</taxon>
        <taxon>genistoids sensu lato</taxon>
        <taxon>core genistoids</taxon>
        <taxon>Genisteae</taxon>
        <taxon>Lupinus</taxon>
    </lineage>
</organism>
<keyword evidence="4" id="KW-1133">Transmembrane helix</keyword>
<dbReference type="GO" id="GO:0016746">
    <property type="term" value="F:acyltransferase activity"/>
    <property type="evidence" value="ECO:0007669"/>
    <property type="project" value="UniProtKB-KW"/>
</dbReference>
<dbReference type="AlphaFoldDB" id="A0A6A4NJU0"/>
<protein>
    <submittedName>
        <fullName evidence="5">Putative vinorine synthase</fullName>
    </submittedName>
</protein>
<dbReference type="Proteomes" id="UP000447434">
    <property type="component" value="Chromosome 23"/>
</dbReference>
<dbReference type="OrthoDB" id="671439at2759"/>
<dbReference type="InterPro" id="IPR023213">
    <property type="entry name" value="CAT-like_dom_sf"/>
</dbReference>
<dbReference type="Pfam" id="PF02458">
    <property type="entry name" value="Transferase"/>
    <property type="match status" value="1"/>
</dbReference>
<dbReference type="PANTHER" id="PTHR31623:SF46">
    <property type="entry name" value="VINORINE SYNTHASE-LIKE"/>
    <property type="match status" value="1"/>
</dbReference>
<comment type="caution">
    <text evidence="5">The sequence shown here is derived from an EMBL/GenBank/DDBJ whole genome shotgun (WGS) entry which is preliminary data.</text>
</comment>
<evidence type="ECO:0000256" key="4">
    <source>
        <dbReference type="SAM" id="Phobius"/>
    </source>
</evidence>
<reference evidence="6" key="1">
    <citation type="journal article" date="2020" name="Nat. Commun.">
        <title>Genome sequence of the cluster root forming white lupin.</title>
        <authorList>
            <person name="Hufnagel B."/>
            <person name="Marques A."/>
            <person name="Soriano A."/>
            <person name="Marques L."/>
            <person name="Divol F."/>
            <person name="Doumas P."/>
            <person name="Sallet E."/>
            <person name="Mancinotti D."/>
            <person name="Carrere S."/>
            <person name="Marande W."/>
            <person name="Arribat S."/>
            <person name="Keller J."/>
            <person name="Huneau C."/>
            <person name="Blein T."/>
            <person name="Aime D."/>
            <person name="Laguerre M."/>
            <person name="Taylor J."/>
            <person name="Schubert V."/>
            <person name="Nelson M."/>
            <person name="Geu-Flores F."/>
            <person name="Crespi M."/>
            <person name="Gallardo-Guerrero K."/>
            <person name="Delaux P.-M."/>
            <person name="Salse J."/>
            <person name="Berges H."/>
            <person name="Guyot R."/>
            <person name="Gouzy J."/>
            <person name="Peret B."/>
        </authorList>
    </citation>
    <scope>NUCLEOTIDE SEQUENCE [LARGE SCALE GENOMIC DNA]</scope>
    <source>
        <strain evidence="6">cv. Amiga</strain>
    </source>
</reference>
<keyword evidence="2" id="KW-0808">Transferase</keyword>
<evidence type="ECO:0000313" key="5">
    <source>
        <dbReference type="EMBL" id="KAE9587804.1"/>
    </source>
</evidence>
<dbReference type="Gene3D" id="3.30.559.10">
    <property type="entry name" value="Chloramphenicol acetyltransferase-like domain"/>
    <property type="match status" value="2"/>
</dbReference>
<gene>
    <name evidence="5" type="ORF">Lalb_Chr23g0277841</name>
</gene>
<keyword evidence="6" id="KW-1185">Reference proteome</keyword>
<dbReference type="PANTHER" id="PTHR31623">
    <property type="entry name" value="F21J9.9"/>
    <property type="match status" value="1"/>
</dbReference>